<proteinExistence type="predicted"/>
<reference evidence="2 5" key="2">
    <citation type="submission" date="2018-08" db="EMBL/GenBank/DDBJ databases">
        <title>Genome sequencing of Cutibacterium acnes KCOM 1315.</title>
        <authorList>
            <person name="Kook J.-K."/>
            <person name="Park S.-N."/>
            <person name="Lim Y.K."/>
        </authorList>
    </citation>
    <scope>NUCLEOTIDE SEQUENCE [LARGE SCALE GENOMIC DNA]</scope>
    <source>
        <strain evidence="2 5">KCOM 1315</strain>
    </source>
</reference>
<organism evidence="3 4">
    <name type="scientific">Cutibacterium acnes</name>
    <name type="common">Propionibacterium acnes</name>
    <dbReference type="NCBI Taxonomy" id="1747"/>
    <lineage>
        <taxon>Bacteria</taxon>
        <taxon>Bacillati</taxon>
        <taxon>Actinomycetota</taxon>
        <taxon>Actinomycetes</taxon>
        <taxon>Propionibacteriales</taxon>
        <taxon>Propionibacteriaceae</taxon>
        <taxon>Cutibacterium</taxon>
    </lineage>
</organism>
<gene>
    <name evidence="3" type="ORF">B1B09_09930</name>
    <name evidence="2" type="ORF">DXN06_12000</name>
</gene>
<dbReference type="OrthoDB" id="3711294at2"/>
<accession>A0A2B7JMF3</accession>
<feature type="transmembrane region" description="Helical" evidence="1">
    <location>
        <begin position="41"/>
        <end position="63"/>
    </location>
</feature>
<dbReference type="AlphaFoldDB" id="A0A2B7JMF3"/>
<reference evidence="3 4" key="1">
    <citation type="submission" date="2017-02" db="EMBL/GenBank/DDBJ databases">
        <title>Prevalence of linear plasmids in Cutibacterium acnes isolates obtained from cancerous prostatic tissue.</title>
        <authorList>
            <person name="Davidsson S."/>
            <person name="Bruggemann H."/>
        </authorList>
    </citation>
    <scope>NUCLEOTIDE SEQUENCE [LARGE SCALE GENOMIC DNA]</scope>
    <source>
        <strain evidence="3 4">11-78</strain>
    </source>
</reference>
<evidence type="ECO:0000313" key="2">
    <source>
        <dbReference type="EMBL" id="AXM07742.1"/>
    </source>
</evidence>
<evidence type="ECO:0000313" key="5">
    <source>
        <dbReference type="Proteomes" id="UP000256621"/>
    </source>
</evidence>
<evidence type="ECO:0000313" key="3">
    <source>
        <dbReference type="EMBL" id="PGF33215.1"/>
    </source>
</evidence>
<evidence type="ECO:0000313" key="4">
    <source>
        <dbReference type="Proteomes" id="UP000226191"/>
    </source>
</evidence>
<dbReference type="GeneID" id="92857574"/>
<sequence length="75" mass="8456">MKSGYSRAHRRYAEAMIDALAFVPMKTLPGWPEAHYSSVHLLMLCVVWPIATAVLFIFVGWGIHRAKGRNSNDPD</sequence>
<dbReference type="Proteomes" id="UP000226191">
    <property type="component" value="Unassembled WGS sequence"/>
</dbReference>
<evidence type="ECO:0000256" key="1">
    <source>
        <dbReference type="SAM" id="Phobius"/>
    </source>
</evidence>
<keyword evidence="1" id="KW-0472">Membrane</keyword>
<keyword evidence="1" id="KW-1133">Transmembrane helix</keyword>
<name>A0A2B7JMF3_CUTAC</name>
<dbReference type="Proteomes" id="UP000256621">
    <property type="component" value="Chromosome"/>
</dbReference>
<keyword evidence="1" id="KW-0812">Transmembrane</keyword>
<protein>
    <submittedName>
        <fullName evidence="3">Uncharacterized protein</fullName>
    </submittedName>
</protein>
<dbReference type="EMBL" id="CP031442">
    <property type="protein sequence ID" value="AXM07742.1"/>
    <property type="molecule type" value="Genomic_DNA"/>
</dbReference>
<dbReference type="EMBL" id="MVCE01000004">
    <property type="protein sequence ID" value="PGF33215.1"/>
    <property type="molecule type" value="Genomic_DNA"/>
</dbReference>
<dbReference type="RefSeq" id="WP_002516893.1">
    <property type="nucleotide sequence ID" value="NZ_AP019664.1"/>
</dbReference>